<dbReference type="Pfam" id="PF00520">
    <property type="entry name" value="Ion_trans"/>
    <property type="match status" value="1"/>
</dbReference>
<keyword evidence="13" id="KW-0107">Calcium channel</keyword>
<keyword evidence="8 13" id="KW-0406">Ion transport</keyword>
<dbReference type="InterPro" id="IPR000699">
    <property type="entry name" value="RIH_dom"/>
</dbReference>
<keyword evidence="6 13" id="KW-0256">Endoplasmic reticulum</keyword>
<dbReference type="PRINTS" id="PR00779">
    <property type="entry name" value="INSP3RECEPTR"/>
</dbReference>
<reference evidence="18" key="1">
    <citation type="submission" date="2025-08" db="UniProtKB">
        <authorList>
            <consortium name="RefSeq"/>
        </authorList>
    </citation>
    <scope>IDENTIFICATION</scope>
</reference>
<gene>
    <name evidence="18" type="primary">LOC101852918</name>
</gene>
<comment type="domain">
    <text evidence="13">The receptor contains a calcium channel in its C-terminal extremity. Its large N-terminal cytoplasmic region has the ligand-binding site in the N-terminus and modulatory sites in the middle portion immediately upstream of the channel region.</text>
</comment>
<evidence type="ECO:0000256" key="4">
    <source>
        <dbReference type="ARBA" id="ARBA00022692"/>
    </source>
</evidence>
<dbReference type="RefSeq" id="XP_035825083.1">
    <property type="nucleotide sequence ID" value="XM_035969190.1"/>
</dbReference>
<dbReference type="SUPFAM" id="SSF82109">
    <property type="entry name" value="MIR domain"/>
    <property type="match status" value="1"/>
</dbReference>
<feature type="region of interest" description="Disordered" evidence="15">
    <location>
        <begin position="2691"/>
        <end position="2882"/>
    </location>
</feature>
<dbReference type="CDD" id="cd23280">
    <property type="entry name" value="beta-trefoil_MIR_itr-1-like"/>
    <property type="match status" value="1"/>
</dbReference>
<feature type="compositionally biased region" description="Basic and acidic residues" evidence="15">
    <location>
        <begin position="2752"/>
        <end position="2765"/>
    </location>
</feature>
<dbReference type="SMART" id="SM00472">
    <property type="entry name" value="MIR"/>
    <property type="match status" value="2"/>
</dbReference>
<dbReference type="Pfam" id="PF01365">
    <property type="entry name" value="RYDR_ITPR"/>
    <property type="match status" value="2"/>
</dbReference>
<evidence type="ECO:0000256" key="3">
    <source>
        <dbReference type="ARBA" id="ARBA00022448"/>
    </source>
</evidence>
<accession>A0ABM1VRP1</accession>
<feature type="region of interest" description="Disordered" evidence="15">
    <location>
        <begin position="1816"/>
        <end position="1864"/>
    </location>
</feature>
<feature type="compositionally biased region" description="Acidic residues" evidence="15">
    <location>
        <begin position="2864"/>
        <end position="2876"/>
    </location>
</feature>
<comment type="subcellular location">
    <subcellularLocation>
        <location evidence="1 13">Endoplasmic reticulum membrane</location>
        <topology evidence="1 13">Multi-pass membrane protein</topology>
    </subcellularLocation>
</comment>
<dbReference type="Pfam" id="PF08709">
    <property type="entry name" value="Ins145_P3_rec"/>
    <property type="match status" value="1"/>
</dbReference>
<keyword evidence="4 13" id="KW-0812">Transmembrane</keyword>
<evidence type="ECO:0000256" key="1">
    <source>
        <dbReference type="ARBA" id="ARBA00004477"/>
    </source>
</evidence>
<evidence type="ECO:0000259" key="16">
    <source>
        <dbReference type="PROSITE" id="PS50919"/>
    </source>
</evidence>
<comment type="function">
    <text evidence="13">Receptor for inositol 1,4,5-trisphosphate, a second messenger that mediates the release of intracellular calcium.</text>
</comment>
<evidence type="ECO:0000256" key="14">
    <source>
        <dbReference type="SAM" id="Coils"/>
    </source>
</evidence>
<dbReference type="InterPro" id="IPR013662">
    <property type="entry name" value="RIH_assoc-dom"/>
</dbReference>
<dbReference type="Proteomes" id="UP000694888">
    <property type="component" value="Unplaced"/>
</dbReference>
<comment type="subunit">
    <text evidence="13">Homotetramer.</text>
</comment>
<feature type="compositionally biased region" description="Pro residues" evidence="15">
    <location>
        <begin position="2803"/>
        <end position="2843"/>
    </location>
</feature>
<dbReference type="PANTHER" id="PTHR13715">
    <property type="entry name" value="RYANODINE RECEPTOR AND IP3 RECEPTOR"/>
    <property type="match status" value="1"/>
</dbReference>
<sequence>MSGQASDSKVTAAGKGQSMGEHLCIGDYLCLYCEETEGFVYSYQSSSTNNGLYVYNSQDRNRPTNIPNAHAVVFQICIQNRYKLDKKYRKCLSTYQTESSEPAVKAILAQAKMAAEAEKKDNLAEQTRQHGKRVRYGEIVQLKHGFTGKYVQMSTTHTSKKDKNNMRISLIQFNAKNAQFRILPRYKVKSEGEVVQLYDQIVFESVKSPGHYFHTSEPFQIDHFQWGSELNLGVERSSFTLIGSYRDKHDEQDRFVRGGCAVRLFHKELEAYLVAEGLFDEAVIEDVHFRIRAIDQHRPKSLSPSTSGITYWQVEAEHSIFDGDVLRWEQQIRLRHMLTRQYLCLNSKMEVSLTSDATDPRTVFRLHSVLKERDEIQAESYARIEHMLTNCWLHALKDEDYEKRQYNEYNTEHTMQGLRWDGAPLRQVSASLESMYDDAYTIQMVAENDVLNFNYVAGMVPFLFNLIQDQRSHVTLTARKTHEMITTLHEIKEFIMPNGIPDKQRQKLLRNLRVIDLLVKLLHCPLRDGDEQLHMIRIFKEAYDVLHAYMLGKSRKNALYIAKYIDFFQTQFTQKGGIGLNVAQMIVELIRDKRKIVDRITQNHVETFIQLLRNNPNYHFLDLLQVLCVCDDVAIPNNQSYIVQQWLRTYKDSIYLLDRGQNINKRPNIVYISVTGGNTWVALHQFVDPETAEYDPEKNKFLQHQLDLMKAFCFGRNDFSIHTITREFGYITWEDAFLCIQSELLPDSIRAKFTELIIGLFVDVGNNYSVLDNPNICFVYEYVGSKDGDRDQSQYGDNKGADTRSGEVVKDLVTIFPVLRDWLAEFLEKNCIMISSMLGCNLLIKQVLCLLQYLVKFGYYMDVEDVRKLLPPLLSLLDGRHDVPFPKDKGKGYTKEGQKAVQNYQRSWRFEVSDEAAAIVSAKFQAMQALDLLLTFQRNLRLKVFVTMFKQAEQGAAKKKSQTILEPLLYETYNSTEQKKKALKKQKDVLRELRDMFHSSAILDIDSTTAILLDLSKYKYDEMVVKSLDLLNKLYSSQMDVFTLAKKAQVLMTHDSARVHREVQRSLPTLRRLARSKLNDQQVALMTEVLDELCEFCHLPKTPDEPHPMNQNIMISHGVLNIVLEILSQEIDSRLLVEQYKGMETVFQKTLNLLRLLIRENHIVQEQIFNSLDRLLDVSIVRADLAMALKEVFRDNQSICLKVQPRQIQRIVMLSAECQHTAPEFLVLLKSLVKVESLDLTIKRNQALVMKYIMQTFKKSAYVLDQPRAQRDKILLNQTERGHLNYFINLVDLLATCAEGENKFIESLCQTILPAEDILCVLTNQNIDNNLKRPFIKFLLWVYMKASNSLLESGASDLQHDKSLWDFISLVTSDMYLLTEFLGQYSDKISLLLKSPPQASQVAENHDTKAVMHNKLFFILDGVLSFIHVFYTVFYAPETDIYPDEISATESLANALITLFDRLGPQLTLPFHLKSAVTCLTTVLSLSSSSKSMLVGVLEKLTSDMKFQDSTTAVRRGNMEYYSSEIELNTKLRCFTNNCHAVHSGHNTVVAQLKIKSKREYISIGSNEELPLGEEFQKLARCFIDPHEKKATKRYAPASILVEQLAISAVQCKKPRPSQPTNEQLDVRCLQILRALVHNEERRLASDWAMRTSESKIKKQINRVRDIQNAININDLIIKVLPHLARRSDDIAREVLAFICIMLFNANRDVQKSMLDYFLSTREEVFFMAVRDRMQVSTNAIKEKTLMLKKSRKNKTGRSLLAQHESRKKEALSANMVSDTSLTLEKQALQQIQLFEQKMKAEKMAGWRALAHALNAPEDSRPKRKFSWRKQRSSTSSGRKTGLNKALKSGHSKPFIAPNGNGVSRDTEALIGSQRSDIEMKEVLMTAEDLQHASMSLVEAMDAGVKDMLEYKDEGYIELVLKLLARICDGQHDGLQNYLREQPDNVKSFSIVAETAQFLNVVYTTVNNTTIDLVIQLFSTLNEFCSGNQENRVVVYDMKVIDYINFILRSGEIGDCNIEKVVELQQTIGSLIMSLTEENGPVASQVAKEVKDALDKEAVYRCMTSCYEWHQSEKRDSSSTLGLSGGYLQSAKSIAAFGGSLIQGVVKGKKKSVLRESVIEVGFSFFLILARMMDIDPHLHDTLKLSPENVKAFEYYRKNCSSIEIVKEGILQKVNFRVKNKSVLREEVKEKLKWNVDRTSPSNKIRDLMDWTRDIMRDISYQRMILDHPISKFFTKGWLLWNYGTIILSLAINIIMLVTWDAKASLEDCDTNLLEDSFDNASKVCPELYDSIPQIKSLSLEEYTITLWVLGGVHNLFSFFVLISYFLSYHPRLPNISDIKYWMFELCGKKRSDDDPDESKEVEPPSKLNTRFFSFTTFYYLMFLGMSVAGTLFHGYFFAFHLLNIVNNNQLLGGVIKAVTQNEFVGMSLLWVAVLGLIFIYIYALVGFAIFRAHFAPGNYLYCSTLWECTVTVIRYGLIGDMFEEVKENPAGSSFSSFWPLVIYHVSFFICITTIGLNIIFGIIVDTFSELRDLKWRAESDMKDTCFICSRNSYDFEHHGKGFEHHVKREHNMWAYVYFILHLDDVKASDYTALELYVAKLVEKENYEFIPLNQALCLSSIDIDSTESKIDELLTQVNNIATKQREEEAEKKRKAEKLKQKRWQEKHRGLVLGLNGTGDYDSEHEPLLYSREPSVARSRHGGSEASRDTFPPKRKRPPKISSEYTTSFSTSKDEESGGGGVVRLAPPSALDRQVERASALDRLKAEDDDDDLEGPDDDSVTDSDSGSYRRRGSYDLLDSDVPPTIPTLPPPPSPSQDPPPDSFAAFPPPPSFPPPPVPPPPIVLSPASAPSSPRTPDDVHFTLEDEEAKDTTESTDDSTPSP</sequence>
<comment type="similarity">
    <text evidence="2 13">Belongs to the InsP3 receptor family.</text>
</comment>
<keyword evidence="13" id="KW-0106">Calcium</keyword>
<dbReference type="InterPro" id="IPR014821">
    <property type="entry name" value="Ins145_P3_rcpt"/>
</dbReference>
<protein>
    <recommendedName>
        <fullName evidence="13">Inositol 1,4,5-trisphosphate receptor</fullName>
    </recommendedName>
</protein>
<feature type="transmembrane region" description="Helical" evidence="13">
    <location>
        <begin position="2377"/>
        <end position="2399"/>
    </location>
</feature>
<dbReference type="InterPro" id="IPR000493">
    <property type="entry name" value="InsP3_rcpt"/>
</dbReference>
<evidence type="ECO:0000256" key="5">
    <source>
        <dbReference type="ARBA" id="ARBA00022737"/>
    </source>
</evidence>
<keyword evidence="12 13" id="KW-0407">Ion channel</keyword>
<keyword evidence="11 13" id="KW-1071">Ligand-gated ion channel</keyword>
<proteinExistence type="inferred from homology"/>
<evidence type="ECO:0000256" key="11">
    <source>
        <dbReference type="ARBA" id="ARBA00023286"/>
    </source>
</evidence>
<evidence type="ECO:0000256" key="10">
    <source>
        <dbReference type="ARBA" id="ARBA00023170"/>
    </source>
</evidence>
<dbReference type="Gene3D" id="1.10.287.70">
    <property type="match status" value="1"/>
</dbReference>
<evidence type="ECO:0000256" key="8">
    <source>
        <dbReference type="ARBA" id="ARBA00023065"/>
    </source>
</evidence>
<dbReference type="PANTHER" id="PTHR13715:SF99">
    <property type="entry name" value="INOSITOL 1,4,5-TRISPHOSPHATE RECEPTOR-LIKE PROTEIN A"/>
    <property type="match status" value="1"/>
</dbReference>
<dbReference type="Pfam" id="PF02815">
    <property type="entry name" value="MIR"/>
    <property type="match status" value="1"/>
</dbReference>
<feature type="compositionally biased region" description="Acidic residues" evidence="15">
    <location>
        <begin position="2766"/>
        <end position="2781"/>
    </location>
</feature>
<feature type="compositionally biased region" description="Basic residues" evidence="15">
    <location>
        <begin position="1822"/>
        <end position="1832"/>
    </location>
</feature>
<evidence type="ECO:0000256" key="15">
    <source>
        <dbReference type="SAM" id="MobiDB-lite"/>
    </source>
</evidence>
<evidence type="ECO:0000256" key="7">
    <source>
        <dbReference type="ARBA" id="ARBA00022989"/>
    </source>
</evidence>
<feature type="transmembrane region" description="Helical" evidence="13">
    <location>
        <begin position="2305"/>
        <end position="2327"/>
    </location>
</feature>
<name>A0ABM1VRP1_APLCA</name>
<keyword evidence="7 13" id="KW-1133">Transmembrane helix</keyword>
<keyword evidence="17" id="KW-1185">Reference proteome</keyword>
<feature type="transmembrane region" description="Helical" evidence="13">
    <location>
        <begin position="2498"/>
        <end position="2525"/>
    </location>
</feature>
<keyword evidence="3 13" id="KW-0813">Transport</keyword>
<dbReference type="Gene3D" id="1.25.10.30">
    <property type="entry name" value="IP3 receptor type 1 binding core, RIH domain"/>
    <property type="match status" value="1"/>
</dbReference>
<dbReference type="InterPro" id="IPR036300">
    <property type="entry name" value="MIR_dom_sf"/>
</dbReference>
<keyword evidence="14" id="KW-0175">Coiled coil</keyword>
<keyword evidence="9 13" id="KW-0472">Membrane</keyword>
<dbReference type="InterPro" id="IPR015925">
    <property type="entry name" value="Ryanodine_IP3_receptor"/>
</dbReference>
<evidence type="ECO:0000256" key="9">
    <source>
        <dbReference type="ARBA" id="ARBA00023136"/>
    </source>
</evidence>
<evidence type="ECO:0000313" key="17">
    <source>
        <dbReference type="Proteomes" id="UP000694888"/>
    </source>
</evidence>
<dbReference type="Pfam" id="PF08454">
    <property type="entry name" value="RIH_assoc"/>
    <property type="match status" value="1"/>
</dbReference>
<dbReference type="Gene3D" id="2.80.10.50">
    <property type="match status" value="2"/>
</dbReference>
<dbReference type="InterPro" id="IPR035910">
    <property type="entry name" value="RyR/IP3R_RIH_dom_sf"/>
</dbReference>
<dbReference type="GeneID" id="101852918"/>
<feature type="compositionally biased region" description="Basic and acidic residues" evidence="15">
    <location>
        <begin position="2701"/>
        <end position="2711"/>
    </location>
</feature>
<evidence type="ECO:0000256" key="13">
    <source>
        <dbReference type="RuleBase" id="RU368044"/>
    </source>
</evidence>
<feature type="coiled-coil region" evidence="14">
    <location>
        <begin position="2623"/>
        <end position="2666"/>
    </location>
</feature>
<evidence type="ECO:0000313" key="18">
    <source>
        <dbReference type="RefSeq" id="XP_035825083.1"/>
    </source>
</evidence>
<feature type="domain" description="MIR" evidence="16">
    <location>
        <begin position="131"/>
        <end position="185"/>
    </location>
</feature>
<dbReference type="InterPro" id="IPR005821">
    <property type="entry name" value="Ion_trans_dom"/>
</dbReference>
<keyword evidence="10 13" id="KW-0675">Receptor</keyword>
<dbReference type="SUPFAM" id="SSF100909">
    <property type="entry name" value="IP3 receptor type 1 binding core, domain 2"/>
    <property type="match status" value="1"/>
</dbReference>
<dbReference type="InterPro" id="IPR016093">
    <property type="entry name" value="MIR_motif"/>
</dbReference>
<evidence type="ECO:0000256" key="12">
    <source>
        <dbReference type="ARBA" id="ARBA00023303"/>
    </source>
</evidence>
<organism evidence="17 18">
    <name type="scientific">Aplysia californica</name>
    <name type="common">California sea hare</name>
    <dbReference type="NCBI Taxonomy" id="6500"/>
    <lineage>
        <taxon>Eukaryota</taxon>
        <taxon>Metazoa</taxon>
        <taxon>Spiralia</taxon>
        <taxon>Lophotrochozoa</taxon>
        <taxon>Mollusca</taxon>
        <taxon>Gastropoda</taxon>
        <taxon>Heterobranchia</taxon>
        <taxon>Euthyneura</taxon>
        <taxon>Tectipleura</taxon>
        <taxon>Aplysiida</taxon>
        <taxon>Aplysioidea</taxon>
        <taxon>Aplysiidae</taxon>
        <taxon>Aplysia</taxon>
    </lineage>
</organism>
<evidence type="ECO:0000256" key="6">
    <source>
        <dbReference type="ARBA" id="ARBA00022824"/>
    </source>
</evidence>
<dbReference type="PROSITE" id="PS50919">
    <property type="entry name" value="MIR"/>
    <property type="match status" value="1"/>
</dbReference>
<feature type="transmembrane region" description="Helical" evidence="13">
    <location>
        <begin position="2429"/>
        <end position="2451"/>
    </location>
</feature>
<keyword evidence="5" id="KW-0677">Repeat</keyword>
<keyword evidence="13" id="KW-0109">Calcium transport</keyword>
<evidence type="ECO:0000256" key="2">
    <source>
        <dbReference type="ARBA" id="ARBA00009453"/>
    </source>
</evidence>
<feature type="transmembrane region" description="Helical" evidence="13">
    <location>
        <begin position="2240"/>
        <end position="2260"/>
    </location>
</feature>